<keyword evidence="4 10" id="KW-0560">Oxidoreductase</keyword>
<dbReference type="GO" id="GO:0003857">
    <property type="term" value="F:(3S)-3-hydroxyacyl-CoA dehydrogenase (NAD+) activity"/>
    <property type="evidence" value="ECO:0007669"/>
    <property type="project" value="UniProtKB-EC"/>
</dbReference>
<evidence type="ECO:0000259" key="9">
    <source>
        <dbReference type="Pfam" id="PF02737"/>
    </source>
</evidence>
<evidence type="ECO:0000256" key="1">
    <source>
        <dbReference type="ARBA" id="ARBA00005086"/>
    </source>
</evidence>
<dbReference type="RefSeq" id="WP_103358416.1">
    <property type="nucleotide sequence ID" value="NZ_CP113107.1"/>
</dbReference>
<dbReference type="InterPro" id="IPR013328">
    <property type="entry name" value="6PGD_dom2"/>
</dbReference>
<dbReference type="InterPro" id="IPR036291">
    <property type="entry name" value="NAD(P)-bd_dom_sf"/>
</dbReference>
<keyword evidence="5" id="KW-0520">NAD</keyword>
<feature type="domain" description="3-hydroxyacyl-CoA dehydrogenase C-terminal" evidence="8">
    <location>
        <begin position="188"/>
        <end position="285"/>
    </location>
</feature>
<sequence>MNIKNVVVAGGGLLGSQIAFQAAYSGFNVSIYDVNEKGLEAAKDRLEKLVPRYIKDLDAPEDKLKATVKSIQTSTNLKEIVADADLVIEAIPEKLSIKQSFYKELGEVAPEKTIFATNSSTLLPSDFKDATGRTDRFLALHFANEIWLNNVGEIMATKDTDRAVFDEVVEYAGAMGLHPVPIKKEHAGYVQNSLLVPFFHVAEEMYANEEETPQEIDKIWMNAIRMNVGPFGAIDVVGLNTNTAIVQAEYEKDGTPWKKAYVDKNNVKIQNGELGKATGKGFYTYPNPEYETWDIPVGKKPSDEHLQQAVANDNNGVLSKLLLSLFKAAEDLYVNEIAEYDVIDTTWHINSRSPIGPFEMMDAIGIDKVIEIHEKYDNNIDQDVMKFLESRRGKTFYS</sequence>
<evidence type="ECO:0000256" key="4">
    <source>
        <dbReference type="ARBA" id="ARBA00023002"/>
    </source>
</evidence>
<evidence type="ECO:0000313" key="10">
    <source>
        <dbReference type="EMBL" id="PNZ26956.1"/>
    </source>
</evidence>
<evidence type="ECO:0000256" key="5">
    <source>
        <dbReference type="ARBA" id="ARBA00023027"/>
    </source>
</evidence>
<dbReference type="InterPro" id="IPR052242">
    <property type="entry name" value="Mito_3-hydroxyacyl-CoA_DH"/>
</dbReference>
<comment type="catalytic activity">
    <reaction evidence="7">
        <text>a (3S)-3-hydroxyacyl-CoA + NAD(+) = a 3-oxoacyl-CoA + NADH + H(+)</text>
        <dbReference type="Rhea" id="RHEA:22432"/>
        <dbReference type="ChEBI" id="CHEBI:15378"/>
        <dbReference type="ChEBI" id="CHEBI:57318"/>
        <dbReference type="ChEBI" id="CHEBI:57540"/>
        <dbReference type="ChEBI" id="CHEBI:57945"/>
        <dbReference type="ChEBI" id="CHEBI:90726"/>
        <dbReference type="EC" id="1.1.1.35"/>
    </reaction>
</comment>
<proteinExistence type="predicted"/>
<dbReference type="InterPro" id="IPR006176">
    <property type="entry name" value="3-OHacyl-CoA_DH_NAD-bd"/>
</dbReference>
<evidence type="ECO:0000256" key="7">
    <source>
        <dbReference type="ARBA" id="ARBA00049556"/>
    </source>
</evidence>
<dbReference type="GO" id="GO:0004616">
    <property type="term" value="F:phosphogluconate dehydrogenase (decarboxylating) activity"/>
    <property type="evidence" value="ECO:0007669"/>
    <property type="project" value="UniProtKB-EC"/>
</dbReference>
<evidence type="ECO:0000256" key="3">
    <source>
        <dbReference type="ARBA" id="ARBA00018193"/>
    </source>
</evidence>
<name>A0A2K3YMY7_9STAP</name>
<keyword evidence="11" id="KW-1185">Reference proteome</keyword>
<protein>
    <recommendedName>
        <fullName evidence="3">6-phosphogluconate dehydrogenase, decarboxylating</fullName>
        <ecNumber evidence="2">1.1.1.44</ecNumber>
    </recommendedName>
</protein>
<dbReference type="Pfam" id="PF02737">
    <property type="entry name" value="3HCDH_N"/>
    <property type="match status" value="1"/>
</dbReference>
<evidence type="ECO:0000256" key="2">
    <source>
        <dbReference type="ARBA" id="ARBA00013011"/>
    </source>
</evidence>
<dbReference type="Proteomes" id="UP000242752">
    <property type="component" value="Unassembled WGS sequence"/>
</dbReference>
<comment type="caution">
    <text evidence="10">The sequence shown here is derived from an EMBL/GenBank/DDBJ whole genome shotgun (WGS) entry which is preliminary data.</text>
</comment>
<dbReference type="GO" id="GO:0070403">
    <property type="term" value="F:NAD+ binding"/>
    <property type="evidence" value="ECO:0007669"/>
    <property type="project" value="InterPro"/>
</dbReference>
<dbReference type="PANTHER" id="PTHR43561:SF3">
    <property type="entry name" value="HYDROXYACYL-COENZYME A DEHYDROGENASE, MITOCHONDRIAL"/>
    <property type="match status" value="1"/>
</dbReference>
<dbReference type="SUPFAM" id="SSF48179">
    <property type="entry name" value="6-phosphogluconate dehydrogenase C-terminal domain-like"/>
    <property type="match status" value="2"/>
</dbReference>
<evidence type="ECO:0000313" key="11">
    <source>
        <dbReference type="Proteomes" id="UP000242752"/>
    </source>
</evidence>
<dbReference type="EMBL" id="PPRF01000047">
    <property type="protein sequence ID" value="PNZ26956.1"/>
    <property type="molecule type" value="Genomic_DNA"/>
</dbReference>
<dbReference type="Gene3D" id="1.10.1040.10">
    <property type="entry name" value="N-(1-d-carboxylethyl)-l-norvaline Dehydrogenase, domain 2"/>
    <property type="match status" value="2"/>
</dbReference>
<evidence type="ECO:0000256" key="6">
    <source>
        <dbReference type="ARBA" id="ARBA00048640"/>
    </source>
</evidence>
<dbReference type="InterPro" id="IPR006108">
    <property type="entry name" value="3HC_DH_C"/>
</dbReference>
<organism evidence="10 11">
    <name type="scientific">Staphylococcus rostri</name>
    <dbReference type="NCBI Taxonomy" id="522262"/>
    <lineage>
        <taxon>Bacteria</taxon>
        <taxon>Bacillati</taxon>
        <taxon>Bacillota</taxon>
        <taxon>Bacilli</taxon>
        <taxon>Bacillales</taxon>
        <taxon>Staphylococcaceae</taxon>
        <taxon>Staphylococcus</taxon>
    </lineage>
</organism>
<feature type="domain" description="3-hydroxyacyl-CoA dehydrogenase C-terminal" evidence="8">
    <location>
        <begin position="317"/>
        <end position="380"/>
    </location>
</feature>
<dbReference type="EC" id="1.1.1.44" evidence="2"/>
<comment type="catalytic activity">
    <reaction evidence="6">
        <text>6-phospho-D-gluconate + NADP(+) = D-ribulose 5-phosphate + CO2 + NADPH</text>
        <dbReference type="Rhea" id="RHEA:10116"/>
        <dbReference type="ChEBI" id="CHEBI:16526"/>
        <dbReference type="ChEBI" id="CHEBI:57783"/>
        <dbReference type="ChEBI" id="CHEBI:58121"/>
        <dbReference type="ChEBI" id="CHEBI:58349"/>
        <dbReference type="ChEBI" id="CHEBI:58759"/>
        <dbReference type="EC" id="1.1.1.44"/>
    </reaction>
</comment>
<dbReference type="GO" id="GO:0006635">
    <property type="term" value="P:fatty acid beta-oxidation"/>
    <property type="evidence" value="ECO:0007669"/>
    <property type="project" value="TreeGrafter"/>
</dbReference>
<evidence type="ECO:0000259" key="8">
    <source>
        <dbReference type="Pfam" id="PF00725"/>
    </source>
</evidence>
<dbReference type="Gene3D" id="3.40.50.720">
    <property type="entry name" value="NAD(P)-binding Rossmann-like Domain"/>
    <property type="match status" value="1"/>
</dbReference>
<dbReference type="SUPFAM" id="SSF51735">
    <property type="entry name" value="NAD(P)-binding Rossmann-fold domains"/>
    <property type="match status" value="1"/>
</dbReference>
<dbReference type="AlphaFoldDB" id="A0A2K3YMY7"/>
<dbReference type="PANTHER" id="PTHR43561">
    <property type="match status" value="1"/>
</dbReference>
<comment type="pathway">
    <text evidence="1">Lipid metabolism; butanoate metabolism.</text>
</comment>
<reference evidence="10 11" key="1">
    <citation type="submission" date="2017-08" db="EMBL/GenBank/DDBJ databases">
        <title>Draft genome sequences of 64 type strains of genus Staph aureus.</title>
        <authorList>
            <person name="Cole K."/>
            <person name="Golubchik T."/>
            <person name="Russell J."/>
            <person name="Foster D."/>
            <person name="Llewelyn M."/>
            <person name="Wilson D."/>
            <person name="Crook D."/>
            <person name="Paul J."/>
        </authorList>
    </citation>
    <scope>NUCLEOTIDE SEQUENCE [LARGE SCALE GENOMIC DNA]</scope>
    <source>
        <strain evidence="10 11">DSM 21968</strain>
    </source>
</reference>
<feature type="domain" description="3-hydroxyacyl-CoA dehydrogenase NAD binding" evidence="9">
    <location>
        <begin position="5"/>
        <end position="183"/>
    </location>
</feature>
<dbReference type="NCBIfam" id="NF006143">
    <property type="entry name" value="PRK08293.1"/>
    <property type="match status" value="1"/>
</dbReference>
<dbReference type="Pfam" id="PF00725">
    <property type="entry name" value="3HCDH"/>
    <property type="match status" value="2"/>
</dbReference>
<dbReference type="InterPro" id="IPR008927">
    <property type="entry name" value="6-PGluconate_DH-like_C_sf"/>
</dbReference>
<accession>A0A2K3YMY7</accession>
<gene>
    <name evidence="10" type="ORF">CD122_07740</name>
</gene>